<dbReference type="InterPro" id="IPR029016">
    <property type="entry name" value="GAF-like_dom_sf"/>
</dbReference>
<accession>A0A1D7ZUK4</accession>
<dbReference type="SUPFAM" id="SSF55781">
    <property type="entry name" value="GAF domain-like"/>
    <property type="match status" value="1"/>
</dbReference>
<proteinExistence type="predicted"/>
<dbReference type="Proteomes" id="UP000094714">
    <property type="component" value="Chromosome"/>
</dbReference>
<dbReference type="PATRIC" id="fig|1613.112.peg.81"/>
<gene>
    <name evidence="1" type="ORF">LACFE_CDS0074</name>
</gene>
<reference evidence="1 2" key="1">
    <citation type="submission" date="2016-09" db="EMBL/GenBank/DDBJ databases">
        <title>Genome Sequence of the Lactobacillus fermentum strain NCC2970 (CNCM I-5068).</title>
        <authorList>
            <person name="Barretto C."/>
            <person name="Ngom-Bru C."/>
            <person name="Genevaz A."/>
            <person name="Fournier C."/>
            <person name="Moine D."/>
            <person name="Kassam M."/>
            <person name="Iltis A."/>
            <person name="Sagory-Zalkind P."/>
            <person name="Faucherand G."/>
            <person name="Descombes P."/>
            <person name="Duboux S."/>
        </authorList>
    </citation>
    <scope>NUCLEOTIDE SEQUENCE [LARGE SCALE GENOMIC DNA]</scope>
    <source>
        <strain evidence="1 2">NCC2970</strain>
    </source>
</reference>
<dbReference type="Gene3D" id="3.30.450.40">
    <property type="match status" value="1"/>
</dbReference>
<protein>
    <submittedName>
        <fullName evidence="1">NreA protein</fullName>
    </submittedName>
</protein>
<dbReference type="AlphaFoldDB" id="A0A1D7ZUK4"/>
<organism evidence="1 2">
    <name type="scientific">Limosilactobacillus fermentum</name>
    <name type="common">Lactobacillus fermentum</name>
    <dbReference type="NCBI Taxonomy" id="1613"/>
    <lineage>
        <taxon>Bacteria</taxon>
        <taxon>Bacillati</taxon>
        <taxon>Bacillota</taxon>
        <taxon>Bacilli</taxon>
        <taxon>Lactobacillales</taxon>
        <taxon>Lactobacillaceae</taxon>
        <taxon>Limosilactobacillus</taxon>
    </lineage>
</organism>
<dbReference type="EMBL" id="CP017151">
    <property type="protein sequence ID" value="AOR73556.1"/>
    <property type="molecule type" value="Genomic_DNA"/>
</dbReference>
<sequence>MMTAGQPQPLQTYQELVNRLYQQSNYDFVGVALQAPVSPHLTRWLCVAGNQNERFRRIVLRRGIGIAGLVLRTGATFWHNDILALDLSDRLYSPIARAENLQAVVAVPINDGPLHTVSGVLLAGYRSGHHRVCEADADKLSQSLA</sequence>
<evidence type="ECO:0000313" key="2">
    <source>
        <dbReference type="Proteomes" id="UP000094714"/>
    </source>
</evidence>
<name>A0A1D7ZUK4_LIMFE</name>
<evidence type="ECO:0000313" key="1">
    <source>
        <dbReference type="EMBL" id="AOR73556.1"/>
    </source>
</evidence>